<dbReference type="EMBL" id="UYYG01001153">
    <property type="protein sequence ID" value="VDN55717.1"/>
    <property type="molecule type" value="Genomic_DNA"/>
</dbReference>
<protein>
    <submittedName>
        <fullName evidence="4">TIR domain-containing protein</fullName>
    </submittedName>
</protein>
<gene>
    <name evidence="1" type="ORF">DME_LOCUS5690</name>
</gene>
<evidence type="ECO:0000313" key="4">
    <source>
        <dbReference type="WBParaSite" id="DME_0000133001-mRNA-1"/>
    </source>
</evidence>
<evidence type="ECO:0000313" key="3">
    <source>
        <dbReference type="Proteomes" id="UP000274756"/>
    </source>
</evidence>
<evidence type="ECO:0000313" key="1">
    <source>
        <dbReference type="EMBL" id="VDN55717.1"/>
    </source>
</evidence>
<dbReference type="WBParaSite" id="DME_0000133001-mRNA-1">
    <property type="protein sequence ID" value="DME_0000133001-mRNA-1"/>
    <property type="gene ID" value="DME_0000133001"/>
</dbReference>
<organism evidence="2 4">
    <name type="scientific">Dracunculus medinensis</name>
    <name type="common">Guinea worm</name>
    <dbReference type="NCBI Taxonomy" id="318479"/>
    <lineage>
        <taxon>Eukaryota</taxon>
        <taxon>Metazoa</taxon>
        <taxon>Ecdysozoa</taxon>
        <taxon>Nematoda</taxon>
        <taxon>Chromadorea</taxon>
        <taxon>Rhabditida</taxon>
        <taxon>Spirurina</taxon>
        <taxon>Dracunculoidea</taxon>
        <taxon>Dracunculidae</taxon>
        <taxon>Dracunculus</taxon>
    </lineage>
</organism>
<reference evidence="4" key="1">
    <citation type="submission" date="2017-02" db="UniProtKB">
        <authorList>
            <consortium name="WormBaseParasite"/>
        </authorList>
    </citation>
    <scope>IDENTIFICATION</scope>
</reference>
<reference evidence="1 3" key="2">
    <citation type="submission" date="2018-11" db="EMBL/GenBank/DDBJ databases">
        <authorList>
            <consortium name="Pathogen Informatics"/>
        </authorList>
    </citation>
    <scope>NUCLEOTIDE SEQUENCE [LARGE SCALE GENOMIC DNA]</scope>
</reference>
<dbReference type="AlphaFoldDB" id="A0A0N4U3M1"/>
<dbReference type="OrthoDB" id="5874211at2759"/>
<dbReference type="Proteomes" id="UP000274756">
    <property type="component" value="Unassembled WGS sequence"/>
</dbReference>
<accession>A0A0N4U3M1</accession>
<dbReference type="Proteomes" id="UP000038040">
    <property type="component" value="Unplaced"/>
</dbReference>
<keyword evidence="3" id="KW-1185">Reference proteome</keyword>
<name>A0A0N4U3M1_DRAME</name>
<sequence length="111" mass="12579">MKKLKRRITAAFRCNTSPSSTQIGDICYHRNWSLSDSISEIAERLAADGIIIEECDASVGIQKKESKRERFILFNGSGKSGSKSISSDYIRCFKPFPQRWHSTNSFISSIR</sequence>
<proteinExistence type="predicted"/>
<evidence type="ECO:0000313" key="2">
    <source>
        <dbReference type="Proteomes" id="UP000038040"/>
    </source>
</evidence>